<name>A0A6L2M6W9_TANCI</name>
<dbReference type="AlphaFoldDB" id="A0A6L2M6W9"/>
<feature type="coiled-coil region" evidence="1">
    <location>
        <begin position="636"/>
        <end position="670"/>
    </location>
</feature>
<organism evidence="2">
    <name type="scientific">Tanacetum cinerariifolium</name>
    <name type="common">Dalmatian daisy</name>
    <name type="synonym">Chrysanthemum cinerariifolium</name>
    <dbReference type="NCBI Taxonomy" id="118510"/>
    <lineage>
        <taxon>Eukaryota</taxon>
        <taxon>Viridiplantae</taxon>
        <taxon>Streptophyta</taxon>
        <taxon>Embryophyta</taxon>
        <taxon>Tracheophyta</taxon>
        <taxon>Spermatophyta</taxon>
        <taxon>Magnoliopsida</taxon>
        <taxon>eudicotyledons</taxon>
        <taxon>Gunneridae</taxon>
        <taxon>Pentapetalae</taxon>
        <taxon>asterids</taxon>
        <taxon>campanulids</taxon>
        <taxon>Asterales</taxon>
        <taxon>Asteraceae</taxon>
        <taxon>Asteroideae</taxon>
        <taxon>Anthemideae</taxon>
        <taxon>Anthemidinae</taxon>
        <taxon>Tanacetum</taxon>
    </lineage>
</organism>
<dbReference type="EMBL" id="BKCJ010005998">
    <property type="protein sequence ID" value="GEU69776.1"/>
    <property type="molecule type" value="Genomic_DNA"/>
</dbReference>
<protein>
    <submittedName>
        <fullName evidence="2">Uncharacterized protein</fullName>
    </submittedName>
</protein>
<reference evidence="2" key="1">
    <citation type="journal article" date="2019" name="Sci. Rep.">
        <title>Draft genome of Tanacetum cinerariifolium, the natural source of mosquito coil.</title>
        <authorList>
            <person name="Yamashiro T."/>
            <person name="Shiraishi A."/>
            <person name="Satake H."/>
            <person name="Nakayama K."/>
        </authorList>
    </citation>
    <scope>NUCLEOTIDE SEQUENCE</scope>
</reference>
<sequence length="866" mass="99096">MTLFNGSCDNCIYRNGKPIICTACGSMVKGGLCLPCDLREKNSYNCDPNAYFFDNSNYFPQSQNENYLCNLCGNNSHDGYDCQQQFLFVHEKELSYNQNYDVSTDGPKYRFSGSDQMQTPQYPEIHLSSQETSNKVFQANHYVQNEESSNEIAVSNSNQEKEEPPQYFDICQLIREECSTEVSEEQNALNSKLLLINSNSQHLDKKEQEVKNVVEQPAERGNRNIQSLQNFRAVHKSYISSNTSQISSIHAIAPVLLTKEPEHLLSMGYEHLSITPEMESDQVTEFKAENLVPIPSKCEVTLEDKRECDMPISKNSPVCDNNSDIFFDSKIDDDISVYDDDFEDVEYVEASLPDPEIVSVEEENVVQQEEEEVDFEDISQIQDIVLREKLLSITRLISNIESLNDNSTPDDVLNSFVTDNSLLDNFSSEFETFCDHTEETRSGNTTHANDSLLEYDSFCFEIEPDQEMLINLVKRNIPDNSSNDSLLEEADVFLAFDNSIPPDIENVADDPEGDIRFLEELLIDGSILSHAYDWSFQADEEPTNYTLMAFTSLSSLSSDNAIAPCSKACTKAYDTLQSHYDKLTNDLRKSQFDILSYKTGLESVEARLVVYQHNENVFEEDIKVLKLNVMLRNNALVELRKKFEKAETERDELKLKLEKFQTSLKNLKDNSEGEPMPTQKAPSFIEHVKTPMPSFKPVEHPIPVENLRKAILKSRGNRHSWNRKACFVCKSLTYLIKDCDYYQKKLVNKPVWNHALRTNRQNYARITHPHSKKHVVPITGLTRSRLVPLTAARPVTIVVPHTNVTRPRPSKTVVHKPHSPIRRTINHKSSHTTSNFHHKVTTVKANRLMLFRVSNETRYENLNVLS</sequence>
<evidence type="ECO:0000256" key="1">
    <source>
        <dbReference type="SAM" id="Coils"/>
    </source>
</evidence>
<gene>
    <name evidence="2" type="ORF">Tci_041754</name>
</gene>
<proteinExistence type="predicted"/>
<comment type="caution">
    <text evidence="2">The sequence shown here is derived from an EMBL/GenBank/DDBJ whole genome shotgun (WGS) entry which is preliminary data.</text>
</comment>
<keyword evidence="1" id="KW-0175">Coiled coil</keyword>
<evidence type="ECO:0000313" key="2">
    <source>
        <dbReference type="EMBL" id="GEU69776.1"/>
    </source>
</evidence>
<accession>A0A6L2M6W9</accession>